<protein>
    <submittedName>
        <fullName evidence="1">Uncharacterized protein</fullName>
    </submittedName>
</protein>
<name>A0AAE0NRP7_9PEZI</name>
<dbReference type="Proteomes" id="UP001285441">
    <property type="component" value="Unassembled WGS sequence"/>
</dbReference>
<reference evidence="1" key="2">
    <citation type="submission" date="2023-06" db="EMBL/GenBank/DDBJ databases">
        <authorList>
            <consortium name="Lawrence Berkeley National Laboratory"/>
            <person name="Haridas S."/>
            <person name="Hensen N."/>
            <person name="Bonometti L."/>
            <person name="Westerberg I."/>
            <person name="Brannstrom I.O."/>
            <person name="Guillou S."/>
            <person name="Cros-Aarteil S."/>
            <person name="Calhoun S."/>
            <person name="Kuo A."/>
            <person name="Mondo S."/>
            <person name="Pangilinan J."/>
            <person name="Riley R."/>
            <person name="LaButti K."/>
            <person name="Andreopoulos B."/>
            <person name="Lipzen A."/>
            <person name="Chen C."/>
            <person name="Yanf M."/>
            <person name="Daum C."/>
            <person name="Ng V."/>
            <person name="Clum A."/>
            <person name="Steindorff A."/>
            <person name="Ohm R."/>
            <person name="Martin F."/>
            <person name="Silar P."/>
            <person name="Natvig D."/>
            <person name="Lalanne C."/>
            <person name="Gautier V."/>
            <person name="Ament-velasquez S.L."/>
            <person name="Kruys A."/>
            <person name="Hutchinson M.I."/>
            <person name="Powell A.J."/>
            <person name="Barry K."/>
            <person name="Miller A.N."/>
            <person name="Grigoriev I.V."/>
            <person name="Debuchy R."/>
            <person name="Gladieux P."/>
            <person name="Thoren M.H."/>
            <person name="Johannesson H."/>
        </authorList>
    </citation>
    <scope>NUCLEOTIDE SEQUENCE</scope>
    <source>
        <strain evidence="1">CBS 232.78</strain>
    </source>
</reference>
<accession>A0AAE0NRP7</accession>
<proteinExistence type="predicted"/>
<evidence type="ECO:0000313" key="2">
    <source>
        <dbReference type="Proteomes" id="UP001285441"/>
    </source>
</evidence>
<evidence type="ECO:0000313" key="1">
    <source>
        <dbReference type="EMBL" id="KAK3386473.1"/>
    </source>
</evidence>
<sequence length="155" mass="18336">MCPRVGEPITVTNQYKDNVRHIYRVYSHLLRHEPVADVPTFYGYHNLLYIPRGPGDSSKDEAQRHDMVKMLEEFYDDSYYMTGYQNGEDGDDDDTGDDHHQVDQAVLIKAWVADVIIDEYSRTVYDRYMDAVNSWCKCPLPQRRLMLLQEWCSRY</sequence>
<dbReference type="EMBL" id="JAULSW010000003">
    <property type="protein sequence ID" value="KAK3386473.1"/>
    <property type="molecule type" value="Genomic_DNA"/>
</dbReference>
<keyword evidence="2" id="KW-1185">Reference proteome</keyword>
<gene>
    <name evidence="1" type="ORF">B0H63DRAFT_136899</name>
</gene>
<reference evidence="1" key="1">
    <citation type="journal article" date="2023" name="Mol. Phylogenet. Evol.">
        <title>Genome-scale phylogeny and comparative genomics of the fungal order Sordariales.</title>
        <authorList>
            <person name="Hensen N."/>
            <person name="Bonometti L."/>
            <person name="Westerberg I."/>
            <person name="Brannstrom I.O."/>
            <person name="Guillou S."/>
            <person name="Cros-Aarteil S."/>
            <person name="Calhoun S."/>
            <person name="Haridas S."/>
            <person name="Kuo A."/>
            <person name="Mondo S."/>
            <person name="Pangilinan J."/>
            <person name="Riley R."/>
            <person name="LaButti K."/>
            <person name="Andreopoulos B."/>
            <person name="Lipzen A."/>
            <person name="Chen C."/>
            <person name="Yan M."/>
            <person name="Daum C."/>
            <person name="Ng V."/>
            <person name="Clum A."/>
            <person name="Steindorff A."/>
            <person name="Ohm R.A."/>
            <person name="Martin F."/>
            <person name="Silar P."/>
            <person name="Natvig D.O."/>
            <person name="Lalanne C."/>
            <person name="Gautier V."/>
            <person name="Ament-Velasquez S.L."/>
            <person name="Kruys A."/>
            <person name="Hutchinson M.I."/>
            <person name="Powell A.J."/>
            <person name="Barry K."/>
            <person name="Miller A.N."/>
            <person name="Grigoriev I.V."/>
            <person name="Debuchy R."/>
            <person name="Gladieux P."/>
            <person name="Hiltunen Thoren M."/>
            <person name="Johannesson H."/>
        </authorList>
    </citation>
    <scope>NUCLEOTIDE SEQUENCE</scope>
    <source>
        <strain evidence="1">CBS 232.78</strain>
    </source>
</reference>
<organism evidence="1 2">
    <name type="scientific">Podospora didyma</name>
    <dbReference type="NCBI Taxonomy" id="330526"/>
    <lineage>
        <taxon>Eukaryota</taxon>
        <taxon>Fungi</taxon>
        <taxon>Dikarya</taxon>
        <taxon>Ascomycota</taxon>
        <taxon>Pezizomycotina</taxon>
        <taxon>Sordariomycetes</taxon>
        <taxon>Sordariomycetidae</taxon>
        <taxon>Sordariales</taxon>
        <taxon>Podosporaceae</taxon>
        <taxon>Podospora</taxon>
    </lineage>
</organism>
<dbReference type="AlphaFoldDB" id="A0AAE0NRP7"/>
<comment type="caution">
    <text evidence="1">The sequence shown here is derived from an EMBL/GenBank/DDBJ whole genome shotgun (WGS) entry which is preliminary data.</text>
</comment>